<dbReference type="InterPro" id="IPR029045">
    <property type="entry name" value="ClpP/crotonase-like_dom_sf"/>
</dbReference>
<proteinExistence type="predicted"/>
<dbReference type="Proteomes" id="UP000550354">
    <property type="component" value="Unassembled WGS sequence"/>
</dbReference>
<dbReference type="InterPro" id="IPR002825">
    <property type="entry name" value="Pept_S49_ser-pept_pro"/>
</dbReference>
<organism evidence="1 2">
    <name type="scientific">Aeromicrobium phoceense</name>
    <dbReference type="NCBI Taxonomy" id="2754045"/>
    <lineage>
        <taxon>Bacteria</taxon>
        <taxon>Bacillati</taxon>
        <taxon>Actinomycetota</taxon>
        <taxon>Actinomycetes</taxon>
        <taxon>Propionibacteriales</taxon>
        <taxon>Nocardioidaceae</taxon>
        <taxon>Aeromicrobium</taxon>
    </lineage>
</organism>
<gene>
    <name evidence="1" type="ORF">H1W00_09485</name>
</gene>
<dbReference type="GO" id="GO:0016020">
    <property type="term" value="C:membrane"/>
    <property type="evidence" value="ECO:0007669"/>
    <property type="project" value="InterPro"/>
</dbReference>
<keyword evidence="2" id="KW-1185">Reference proteome</keyword>
<protein>
    <submittedName>
        <fullName evidence="1">Uncharacterized protein</fullName>
    </submittedName>
</protein>
<dbReference type="AlphaFoldDB" id="A0A838XNZ9"/>
<dbReference type="RefSeq" id="WP_181755480.1">
    <property type="nucleotide sequence ID" value="NZ_JACEOG010000001.1"/>
</dbReference>
<dbReference type="PANTHER" id="PTHR35984:SF1">
    <property type="entry name" value="PERIPLASMIC SERINE PROTEASE"/>
    <property type="match status" value="1"/>
</dbReference>
<evidence type="ECO:0000313" key="2">
    <source>
        <dbReference type="Proteomes" id="UP000550354"/>
    </source>
</evidence>
<dbReference type="EMBL" id="JACEOG010000001">
    <property type="protein sequence ID" value="MBA4608703.1"/>
    <property type="molecule type" value="Genomic_DNA"/>
</dbReference>
<dbReference type="SUPFAM" id="SSF52096">
    <property type="entry name" value="ClpP/crotonase"/>
    <property type="match status" value="1"/>
</dbReference>
<dbReference type="PANTHER" id="PTHR35984">
    <property type="entry name" value="PERIPLASMIC SERINE PROTEASE"/>
    <property type="match status" value="1"/>
</dbReference>
<dbReference type="Pfam" id="PF01972">
    <property type="entry name" value="SDH_protease"/>
    <property type="match status" value="1"/>
</dbReference>
<accession>A0A838XNZ9</accession>
<evidence type="ECO:0000313" key="1">
    <source>
        <dbReference type="EMBL" id="MBA4608703.1"/>
    </source>
</evidence>
<comment type="caution">
    <text evidence="1">The sequence shown here is derived from an EMBL/GenBank/DDBJ whole genome shotgun (WGS) entry which is preliminary data.</text>
</comment>
<name>A0A838XNZ9_9ACTN</name>
<reference evidence="1 2" key="1">
    <citation type="submission" date="2020-07" db="EMBL/GenBank/DDBJ databases">
        <title>Draft genome and description of Aeromicrobium phoceense strain Marseille-Q0843 isolated from healthy skin swab.</title>
        <authorList>
            <person name="Boxberger M."/>
            <person name="La Scola B."/>
        </authorList>
    </citation>
    <scope>NUCLEOTIDE SEQUENCE [LARGE SCALE GENOMIC DNA]</scope>
    <source>
        <strain evidence="1 2">Marseille-Q0843</strain>
    </source>
</reference>
<sequence length="283" mass="30021">MSDPRTTKPLAVETGRHALYFWSAQLTANDVPVIDMFLPPGRETDVILGIDGGSVDAGRRLARYLEGKPEHIRALIPTAATSAGTIAALGADEIQLSEVGCLSPVDPSLSATLPNGVSYDVAAEDVRRLREAECTWFPGSEAAVQALFQRLNPIVLTQLYRSEAEVVGAVESLLSRGRHLLPSAEASKVANELVNAFGSHLHAIDRREAREIGLDVLNMSVEVEAICKTIVAPEVVSSSESEGVDRGRVLARIVGVDGPLVEKVVLPDGALAWVTPNASGSST</sequence>